<evidence type="ECO:0000313" key="2">
    <source>
        <dbReference type="Proteomes" id="UP000238153"/>
    </source>
</evidence>
<dbReference type="Proteomes" id="UP000238153">
    <property type="component" value="Unassembled WGS sequence"/>
</dbReference>
<comment type="caution">
    <text evidence="1">The sequence shown here is derived from an EMBL/GenBank/DDBJ whole genome shotgun (WGS) entry which is preliminary data.</text>
</comment>
<proteinExistence type="predicted"/>
<name>A0A7Z1N844_STAHA</name>
<protein>
    <submittedName>
        <fullName evidence="1">Uncharacterized protein</fullName>
    </submittedName>
</protein>
<feature type="non-terminal residue" evidence="1">
    <location>
        <position position="157"/>
    </location>
</feature>
<organism evidence="1 2">
    <name type="scientific">Staphylococcus haemolyticus</name>
    <dbReference type="NCBI Taxonomy" id="1283"/>
    <lineage>
        <taxon>Bacteria</taxon>
        <taxon>Bacillati</taxon>
        <taxon>Bacillota</taxon>
        <taxon>Bacilli</taxon>
        <taxon>Bacillales</taxon>
        <taxon>Staphylococcaceae</taxon>
        <taxon>Staphylococcus</taxon>
    </lineage>
</organism>
<reference evidence="1 2" key="1">
    <citation type="submission" date="2017-11" db="EMBL/GenBank/DDBJ databases">
        <authorList>
            <person name="Founou R.C."/>
            <person name="Founou L."/>
            <person name="Allam M."/>
            <person name="Ismail A."/>
            <person name="Essack S.Y."/>
        </authorList>
    </citation>
    <scope>NUCLEOTIDE SEQUENCE [LARGE SCALE GENOMIC DNA]</scope>
    <source>
        <strain evidence="1 2">G811N2B1</strain>
    </source>
</reference>
<gene>
    <name evidence="1" type="ORF">CV019_00620</name>
</gene>
<dbReference type="AlphaFoldDB" id="A0A7Z1N844"/>
<dbReference type="EMBL" id="PGWX01000060">
    <property type="protein sequence ID" value="PPJ79221.1"/>
    <property type="molecule type" value="Genomic_DNA"/>
</dbReference>
<feature type="non-terminal residue" evidence="1">
    <location>
        <position position="1"/>
    </location>
</feature>
<evidence type="ECO:0000313" key="1">
    <source>
        <dbReference type="EMBL" id="PPJ79221.1"/>
    </source>
</evidence>
<sequence length="157" mass="16583">VTVQRQNAPFALSVFNNTRKSLLPPDLIRGAILTRRQQSMVALLAGQIGLSVRQEGLYALVAVPAHGRVPATLVHAARFAVDLVSALDDRGVEDAEAGALHDAADGNEGEQQRYEGGIGHLDGTLALGVRGVVLAVPALPIFPGCIPSRIRVPPRFV</sequence>
<accession>A0A7Z1N844</accession>